<sequence length="172" mass="17805">MPMRMKLPVMLAAGALSLGLAAGASQADAPVALDIKVMTLDTASRMAWAALDACREGGFNVAVTVVDRGGNTQVVLRDTLAVDLTLDISRQKAYTAMSFNGPLSEMEDRFTKPFQVGKVDGVVFSAGGLPIHAAGRIIGGIGVSGAPSGDIDEVCAGKGLDEVRMDLETVQP</sequence>
<dbReference type="InterPro" id="IPR005624">
    <property type="entry name" value="PduO/GlcC-like"/>
</dbReference>
<dbReference type="PANTHER" id="PTHR34309">
    <property type="entry name" value="SLR1406 PROTEIN"/>
    <property type="match status" value="1"/>
</dbReference>
<protein>
    <submittedName>
        <fullName evidence="2">Heme-binding protein</fullName>
    </submittedName>
</protein>
<feature type="chain" id="PRO_5045454414" evidence="1">
    <location>
        <begin position="28"/>
        <end position="172"/>
    </location>
</feature>
<organism evidence="2 3">
    <name type="scientific">Thioalkalicoccus limnaeus</name>
    <dbReference type="NCBI Taxonomy" id="120681"/>
    <lineage>
        <taxon>Bacteria</taxon>
        <taxon>Pseudomonadati</taxon>
        <taxon>Pseudomonadota</taxon>
        <taxon>Gammaproteobacteria</taxon>
        <taxon>Chromatiales</taxon>
        <taxon>Chromatiaceae</taxon>
        <taxon>Thioalkalicoccus</taxon>
    </lineage>
</organism>
<dbReference type="EMBL" id="JBDKXB010000013">
    <property type="protein sequence ID" value="MEY6432945.1"/>
    <property type="molecule type" value="Genomic_DNA"/>
</dbReference>
<accession>A0ABV4BFH2</accession>
<dbReference type="RefSeq" id="WP_369667331.1">
    <property type="nucleotide sequence ID" value="NZ_JBDKXB010000013.1"/>
</dbReference>
<keyword evidence="1" id="KW-0732">Signal</keyword>
<evidence type="ECO:0000313" key="3">
    <source>
        <dbReference type="Proteomes" id="UP001564408"/>
    </source>
</evidence>
<feature type="signal peptide" evidence="1">
    <location>
        <begin position="1"/>
        <end position="27"/>
    </location>
</feature>
<dbReference type="Pfam" id="PF03928">
    <property type="entry name" value="HbpS-like"/>
    <property type="match status" value="1"/>
</dbReference>
<dbReference type="PANTHER" id="PTHR34309:SF10">
    <property type="entry name" value="SLR1406 PROTEIN"/>
    <property type="match status" value="1"/>
</dbReference>
<dbReference type="InterPro" id="IPR038084">
    <property type="entry name" value="PduO/GlcC-like_sf"/>
</dbReference>
<dbReference type="InterPro" id="IPR052517">
    <property type="entry name" value="GlcG_carb_metab_protein"/>
</dbReference>
<dbReference type="Gene3D" id="3.30.450.150">
    <property type="entry name" value="Haem-degrading domain"/>
    <property type="match status" value="1"/>
</dbReference>
<dbReference type="Proteomes" id="UP001564408">
    <property type="component" value="Unassembled WGS sequence"/>
</dbReference>
<keyword evidence="3" id="KW-1185">Reference proteome</keyword>
<evidence type="ECO:0000256" key="1">
    <source>
        <dbReference type="SAM" id="SignalP"/>
    </source>
</evidence>
<name>A0ABV4BFH2_9GAMM</name>
<gene>
    <name evidence="2" type="ORF">ABC977_11055</name>
</gene>
<evidence type="ECO:0000313" key="2">
    <source>
        <dbReference type="EMBL" id="MEY6432945.1"/>
    </source>
</evidence>
<comment type="caution">
    <text evidence="2">The sequence shown here is derived from an EMBL/GenBank/DDBJ whole genome shotgun (WGS) entry which is preliminary data.</text>
</comment>
<proteinExistence type="predicted"/>
<reference evidence="2 3" key="1">
    <citation type="submission" date="2024-05" db="EMBL/GenBank/DDBJ databases">
        <title>Genome Sequence and Characterization of the New Strain Purple Sulfur Bacterium of Genus Thioalkalicoccus.</title>
        <authorList>
            <person name="Bryantseva I.A."/>
            <person name="Kyndt J.A."/>
            <person name="Imhoff J.F."/>
        </authorList>
    </citation>
    <scope>NUCLEOTIDE SEQUENCE [LARGE SCALE GENOMIC DNA]</scope>
    <source>
        <strain evidence="2 3">Um2</strain>
    </source>
</reference>
<dbReference type="SUPFAM" id="SSF143744">
    <property type="entry name" value="GlcG-like"/>
    <property type="match status" value="1"/>
</dbReference>